<evidence type="ECO:0000313" key="1">
    <source>
        <dbReference type="EMBL" id="MBB5982705.1"/>
    </source>
</evidence>
<evidence type="ECO:0000313" key="2">
    <source>
        <dbReference type="Proteomes" id="UP000558997"/>
    </source>
</evidence>
<gene>
    <name evidence="1" type="ORF">HDA44_006046</name>
</gene>
<dbReference type="AlphaFoldDB" id="A0A841E122"/>
<accession>A0A841E122</accession>
<reference evidence="1 2" key="1">
    <citation type="submission" date="2020-08" db="EMBL/GenBank/DDBJ databases">
        <title>Sequencing the genomes of 1000 actinobacteria strains.</title>
        <authorList>
            <person name="Klenk H.-P."/>
        </authorList>
    </citation>
    <scope>NUCLEOTIDE SEQUENCE [LARGE SCALE GENOMIC DNA]</scope>
    <source>
        <strain evidence="1 2">DSM 17294</strain>
    </source>
</reference>
<dbReference type="RefSeq" id="WP_184840137.1">
    <property type="nucleotide sequence ID" value="NZ_BAAAVN010000002.1"/>
</dbReference>
<name>A0A841E122_9ACTN</name>
<dbReference type="EMBL" id="JACHNF010000001">
    <property type="protein sequence ID" value="MBB5982705.1"/>
    <property type="molecule type" value="Genomic_DNA"/>
</dbReference>
<dbReference type="Proteomes" id="UP000558997">
    <property type="component" value="Unassembled WGS sequence"/>
</dbReference>
<protein>
    <submittedName>
        <fullName evidence="1">Uncharacterized protein</fullName>
    </submittedName>
</protein>
<proteinExistence type="predicted"/>
<keyword evidence="2" id="KW-1185">Reference proteome</keyword>
<sequence>MHAWPARPDVSWSFFVGPSYLKVSRGPTTITITSLIPVSGVKFRVCRKTTNGKLTCGSETKEYRR</sequence>
<comment type="caution">
    <text evidence="1">The sequence shown here is derived from an EMBL/GenBank/DDBJ whole genome shotgun (WGS) entry which is preliminary data.</text>
</comment>
<organism evidence="1 2">
    <name type="scientific">Kribbella solani</name>
    <dbReference type="NCBI Taxonomy" id="236067"/>
    <lineage>
        <taxon>Bacteria</taxon>
        <taxon>Bacillati</taxon>
        <taxon>Actinomycetota</taxon>
        <taxon>Actinomycetes</taxon>
        <taxon>Propionibacteriales</taxon>
        <taxon>Kribbellaceae</taxon>
        <taxon>Kribbella</taxon>
    </lineage>
</organism>